<dbReference type="GO" id="GO:0008652">
    <property type="term" value="P:amino acid biosynthetic process"/>
    <property type="evidence" value="ECO:0007669"/>
    <property type="project" value="UniProtKB-KW"/>
</dbReference>
<dbReference type="InterPro" id="IPR043131">
    <property type="entry name" value="BCAT-like_N"/>
</dbReference>
<comment type="cofactor">
    <cofactor evidence="1">
        <name>pyridoxal 5'-phosphate</name>
        <dbReference type="ChEBI" id="CHEBI:597326"/>
    </cofactor>
</comment>
<dbReference type="SUPFAM" id="SSF56752">
    <property type="entry name" value="D-aminoacid aminotransferase-like PLP-dependent enzymes"/>
    <property type="match status" value="1"/>
</dbReference>
<comment type="similarity">
    <text evidence="2">Belongs to the class-IV pyridoxal-phosphate-dependent aminotransferase family.</text>
</comment>
<organism evidence="8">
    <name type="scientific">marine metagenome</name>
    <dbReference type="NCBI Taxonomy" id="408172"/>
    <lineage>
        <taxon>unclassified sequences</taxon>
        <taxon>metagenomes</taxon>
        <taxon>ecological metagenomes</taxon>
    </lineage>
</organism>
<keyword evidence="3" id="KW-0032">Aminotransferase</keyword>
<dbReference type="InterPro" id="IPR043132">
    <property type="entry name" value="BCAT-like_C"/>
</dbReference>
<dbReference type="AlphaFoldDB" id="A0A381WTF7"/>
<dbReference type="GO" id="GO:0004084">
    <property type="term" value="F:branched-chain-amino-acid transaminase activity"/>
    <property type="evidence" value="ECO:0007669"/>
    <property type="project" value="InterPro"/>
</dbReference>
<evidence type="ECO:0000256" key="4">
    <source>
        <dbReference type="ARBA" id="ARBA00022605"/>
    </source>
</evidence>
<evidence type="ECO:0000256" key="2">
    <source>
        <dbReference type="ARBA" id="ARBA00009320"/>
    </source>
</evidence>
<evidence type="ECO:0000256" key="7">
    <source>
        <dbReference type="ARBA" id="ARBA00023304"/>
    </source>
</evidence>
<keyword evidence="5" id="KW-0808">Transferase</keyword>
<accession>A0A381WTF7</accession>
<dbReference type="PANTHER" id="PTHR11825:SF44">
    <property type="entry name" value="BRANCHED-CHAIN-AMINO-ACID AMINOTRANSFERASE"/>
    <property type="match status" value="1"/>
</dbReference>
<dbReference type="Gene3D" id="3.30.470.10">
    <property type="match status" value="1"/>
</dbReference>
<gene>
    <name evidence="8" type="ORF">METZ01_LOCUS108496</name>
</gene>
<keyword evidence="6" id="KW-0663">Pyridoxal phosphate</keyword>
<dbReference type="Gene3D" id="3.20.10.10">
    <property type="entry name" value="D-amino Acid Aminotransferase, subunit A, domain 2"/>
    <property type="match status" value="1"/>
</dbReference>
<dbReference type="Pfam" id="PF01063">
    <property type="entry name" value="Aminotran_4"/>
    <property type="match status" value="1"/>
</dbReference>
<evidence type="ECO:0000313" key="8">
    <source>
        <dbReference type="EMBL" id="SVA55642.1"/>
    </source>
</evidence>
<proteinExistence type="inferred from homology"/>
<reference evidence="8" key="1">
    <citation type="submission" date="2018-05" db="EMBL/GenBank/DDBJ databases">
        <authorList>
            <person name="Lanie J.A."/>
            <person name="Ng W.-L."/>
            <person name="Kazmierczak K.M."/>
            <person name="Andrzejewski T.M."/>
            <person name="Davidsen T.M."/>
            <person name="Wayne K.J."/>
            <person name="Tettelin H."/>
            <person name="Glass J.I."/>
            <person name="Rusch D."/>
            <person name="Podicherti R."/>
            <person name="Tsui H.-C.T."/>
            <person name="Winkler M.E."/>
        </authorList>
    </citation>
    <scope>NUCLEOTIDE SEQUENCE</scope>
</reference>
<evidence type="ECO:0000256" key="6">
    <source>
        <dbReference type="ARBA" id="ARBA00022898"/>
    </source>
</evidence>
<dbReference type="GO" id="GO:0009082">
    <property type="term" value="P:branched-chain amino acid biosynthetic process"/>
    <property type="evidence" value="ECO:0007669"/>
    <property type="project" value="UniProtKB-KW"/>
</dbReference>
<dbReference type="InterPro" id="IPR001544">
    <property type="entry name" value="Aminotrans_IV"/>
</dbReference>
<keyword evidence="7" id="KW-0100">Branched-chain amino acid biosynthesis</keyword>
<dbReference type="InterPro" id="IPR036038">
    <property type="entry name" value="Aminotransferase-like"/>
</dbReference>
<evidence type="ECO:0000256" key="5">
    <source>
        <dbReference type="ARBA" id="ARBA00022679"/>
    </source>
</evidence>
<evidence type="ECO:0008006" key="9">
    <source>
        <dbReference type="Google" id="ProtNLM"/>
    </source>
</evidence>
<dbReference type="EMBL" id="UINC01012791">
    <property type="protein sequence ID" value="SVA55642.1"/>
    <property type="molecule type" value="Genomic_DNA"/>
</dbReference>
<keyword evidence="4" id="KW-0028">Amino-acid biosynthesis</keyword>
<feature type="non-terminal residue" evidence="8">
    <location>
        <position position="224"/>
    </location>
</feature>
<dbReference type="InterPro" id="IPR005786">
    <property type="entry name" value="B_amino_transII"/>
</dbReference>
<evidence type="ECO:0000256" key="1">
    <source>
        <dbReference type="ARBA" id="ARBA00001933"/>
    </source>
</evidence>
<sequence>MQVEKVAASRLADADFMNLGFGDVFSDHMVTCKFEEGNWSEPKIGPFEPIPMSPASLALHYGQTVFEGLKAFRGTKDGRVRLFRMDKNADRLQDSCERLCIPVLDRRIFIDAITELVKLDQEWAPSNRGEALYVRPIVIATEGHLAVRPSASYMLVIFTSPVCEYFAQSRSRLYLKAEERFTRAAPGGTGYAKTASNYAVTLRPINDSVKQGYDQILWLDGQSH</sequence>
<evidence type="ECO:0000256" key="3">
    <source>
        <dbReference type="ARBA" id="ARBA00022576"/>
    </source>
</evidence>
<dbReference type="PANTHER" id="PTHR11825">
    <property type="entry name" value="SUBGROUP IIII AMINOTRANSFERASE"/>
    <property type="match status" value="1"/>
</dbReference>
<name>A0A381WTF7_9ZZZZ</name>
<protein>
    <recommendedName>
        <fullName evidence="9">Branched-chain-amino-acid transaminase</fullName>
    </recommendedName>
</protein>